<dbReference type="HOGENOM" id="CLU_025763_1_2_6"/>
<dbReference type="GO" id="GO:0004352">
    <property type="term" value="F:glutamate dehydrogenase (NAD+) activity"/>
    <property type="evidence" value="ECO:0007669"/>
    <property type="project" value="TreeGrafter"/>
</dbReference>
<dbReference type="PROSITE" id="PS50110">
    <property type="entry name" value="RESPONSE_REGULATORY"/>
    <property type="match status" value="1"/>
</dbReference>
<dbReference type="PRINTS" id="PR00082">
    <property type="entry name" value="GLFDHDRGNASE"/>
</dbReference>
<dbReference type="Proteomes" id="UP000003374">
    <property type="component" value="Unassembled WGS sequence"/>
</dbReference>
<dbReference type="AlphaFoldDB" id="A4BV92"/>
<keyword evidence="7" id="KW-1185">Reference proteome</keyword>
<dbReference type="InterPro" id="IPR046346">
    <property type="entry name" value="Aminoacid_DH-like_N_sf"/>
</dbReference>
<dbReference type="InterPro" id="IPR033524">
    <property type="entry name" value="Glu/Leu/Phe/Val_DH_AS"/>
</dbReference>
<dbReference type="InterPro" id="IPR006097">
    <property type="entry name" value="Glu/Leu/Phe/Val/Trp_DH_dimer"/>
</dbReference>
<evidence type="ECO:0000256" key="1">
    <source>
        <dbReference type="ARBA" id="ARBA00003868"/>
    </source>
</evidence>
<proteinExistence type="inferred from homology"/>
<comment type="caution">
    <text evidence="6">The sequence shown here is derived from an EMBL/GenBank/DDBJ whole genome shotgun (WGS) entry which is preliminary data.</text>
</comment>
<evidence type="ECO:0000259" key="5">
    <source>
        <dbReference type="PROSITE" id="PS50110"/>
    </source>
</evidence>
<dbReference type="PANTHER" id="PTHR11606">
    <property type="entry name" value="GLUTAMATE DEHYDROGENASE"/>
    <property type="match status" value="1"/>
</dbReference>
<dbReference type="SUPFAM" id="SSF51735">
    <property type="entry name" value="NAD(P)-binding Rossmann-fold domains"/>
    <property type="match status" value="1"/>
</dbReference>
<dbReference type="SMART" id="SM00839">
    <property type="entry name" value="ELFV_dehydrog"/>
    <property type="match status" value="1"/>
</dbReference>
<evidence type="ECO:0000313" key="6">
    <source>
        <dbReference type="EMBL" id="EAR20359.1"/>
    </source>
</evidence>
<dbReference type="SUPFAM" id="SSF52172">
    <property type="entry name" value="CheY-like"/>
    <property type="match status" value="1"/>
</dbReference>
<protein>
    <submittedName>
        <fullName evidence="6">Glutamate dehydrogenase</fullName>
    </submittedName>
</protein>
<accession>A4BV92</accession>
<sequence length="549" mass="60268">MADKPVTVLLVEDNPLYTRLIQRLLSQSKRPVFEVVAVDHLAAALQRLAPGGIDVVLLDLMLPDSEALDTFYRIRAQALDIPIVIQSALDDVSLAGKAVESGAQDFLLKERINETSLIRSIRYAIERTRARGAEWSSAMFRLAQQQFLKAAHIVGLDDNIRQRLLFPERSQIATLPFRRDEQAQVETVFAYRVQHVLAMGPTKGGIRYHQDVNLGEVAALSMWMTWKCALMNLPFGGAKGGVRIDPSGLTSGELQRLTRRYALEFIGIIGPDKDIPAPDMGTSEQVMAWIMDTYSQHVGYSVPSVVTGKPIVLGGSLGRNEATGRGLVYLIEEACRHLAVDLAKSTAVVQGFGNVGMHAAAFLAECGVKVVAVSDVSTAIYNPAGLPIAELRDYVREHQLLAGSPFGEEIGNREMLALPCDILAPCALQNQITAENVGQLACRILAEGANGPTTLEADEILSERGIFVLPDILGNAGGVIVSYFEWVQGLQNLMWPLEEVNARLRDILTNAFRRTLQRVQEKKVDMRTAAMIEALHRVESAKRLRGLFP</sequence>
<dbReference type="RefSeq" id="WP_005000751.1">
    <property type="nucleotide sequence ID" value="NZ_CH672427.1"/>
</dbReference>
<evidence type="ECO:0000256" key="2">
    <source>
        <dbReference type="ARBA" id="ARBA00006382"/>
    </source>
</evidence>
<dbReference type="Gene3D" id="3.40.50.720">
    <property type="entry name" value="NAD(P)-binding Rossmann-like Domain"/>
    <property type="match status" value="1"/>
</dbReference>
<dbReference type="PROSITE" id="PS00074">
    <property type="entry name" value="GLFV_DEHYDROGENASE"/>
    <property type="match status" value="1"/>
</dbReference>
<feature type="modified residue" description="4-aspartylphosphate" evidence="4">
    <location>
        <position position="59"/>
    </location>
</feature>
<name>A4BV92_9GAMM</name>
<dbReference type="SUPFAM" id="SSF53223">
    <property type="entry name" value="Aminoacid dehydrogenase-like, N-terminal domain"/>
    <property type="match status" value="1"/>
</dbReference>
<dbReference type="Pfam" id="PF00208">
    <property type="entry name" value="ELFV_dehydrog"/>
    <property type="match status" value="1"/>
</dbReference>
<dbReference type="CDD" id="cd00156">
    <property type="entry name" value="REC"/>
    <property type="match status" value="1"/>
</dbReference>
<dbReference type="PANTHER" id="PTHR11606:SF13">
    <property type="entry name" value="GLUTAMATE DEHYDROGENASE 1, MITOCHONDRIAL"/>
    <property type="match status" value="1"/>
</dbReference>
<dbReference type="InterPro" id="IPR036291">
    <property type="entry name" value="NAD(P)-bd_dom_sf"/>
</dbReference>
<dbReference type="EMBL" id="AAOF01000024">
    <property type="protein sequence ID" value="EAR20359.1"/>
    <property type="molecule type" value="Genomic_DNA"/>
</dbReference>
<dbReference type="InterPro" id="IPR011006">
    <property type="entry name" value="CheY-like_superfamily"/>
</dbReference>
<comment type="function">
    <text evidence="1">Catalyzes the reversible oxidative deamination of glutamate to alpha-ketoglutarate and ammonia.</text>
</comment>
<dbReference type="Gene3D" id="3.40.50.2300">
    <property type="match status" value="1"/>
</dbReference>
<dbReference type="SMART" id="SM00448">
    <property type="entry name" value="REC"/>
    <property type="match status" value="1"/>
</dbReference>
<evidence type="ECO:0000256" key="4">
    <source>
        <dbReference type="PROSITE-ProRule" id="PRU00169"/>
    </source>
</evidence>
<gene>
    <name evidence="6" type="ORF">NB231_06790</name>
</gene>
<dbReference type="CDD" id="cd01076">
    <property type="entry name" value="NAD_bind_1_Glu_DH"/>
    <property type="match status" value="1"/>
</dbReference>
<feature type="domain" description="Response regulatory" evidence="5">
    <location>
        <begin position="7"/>
        <end position="124"/>
    </location>
</feature>
<dbReference type="InterPro" id="IPR006096">
    <property type="entry name" value="Glu/Leu/Phe/Val/Trp_DH_C"/>
</dbReference>
<keyword evidence="3" id="KW-0560">Oxidoreductase</keyword>
<reference evidence="6 7" key="1">
    <citation type="submission" date="2006-02" db="EMBL/GenBank/DDBJ databases">
        <authorList>
            <person name="Waterbury J."/>
            <person name="Ferriera S."/>
            <person name="Johnson J."/>
            <person name="Kravitz S."/>
            <person name="Halpern A."/>
            <person name="Remington K."/>
            <person name="Beeson K."/>
            <person name="Tran B."/>
            <person name="Rogers Y.-H."/>
            <person name="Friedman R."/>
            <person name="Venter J.C."/>
        </authorList>
    </citation>
    <scope>NUCLEOTIDE SEQUENCE [LARGE SCALE GENOMIC DNA]</scope>
    <source>
        <strain evidence="6 7">Nb-231</strain>
    </source>
</reference>
<dbReference type="eggNOG" id="COG0334">
    <property type="taxonomic scope" value="Bacteria"/>
</dbReference>
<dbReference type="OrthoDB" id="9803297at2"/>
<dbReference type="Pfam" id="PF02812">
    <property type="entry name" value="ELFV_dehydrog_N"/>
    <property type="match status" value="1"/>
</dbReference>
<dbReference type="GO" id="GO:0006538">
    <property type="term" value="P:L-glutamate catabolic process"/>
    <property type="evidence" value="ECO:0007669"/>
    <property type="project" value="TreeGrafter"/>
</dbReference>
<organism evidence="6 7">
    <name type="scientific">Nitrococcus mobilis Nb-231</name>
    <dbReference type="NCBI Taxonomy" id="314278"/>
    <lineage>
        <taxon>Bacteria</taxon>
        <taxon>Pseudomonadati</taxon>
        <taxon>Pseudomonadota</taxon>
        <taxon>Gammaproteobacteria</taxon>
        <taxon>Chromatiales</taxon>
        <taxon>Ectothiorhodospiraceae</taxon>
        <taxon>Nitrococcus</taxon>
    </lineage>
</organism>
<comment type="similarity">
    <text evidence="2">Belongs to the Glu/Leu/Phe/Val dehydrogenases family.</text>
</comment>
<dbReference type="Pfam" id="PF00072">
    <property type="entry name" value="Response_reg"/>
    <property type="match status" value="1"/>
</dbReference>
<dbReference type="GO" id="GO:0000160">
    <property type="term" value="P:phosphorelay signal transduction system"/>
    <property type="evidence" value="ECO:0007669"/>
    <property type="project" value="InterPro"/>
</dbReference>
<dbReference type="InterPro" id="IPR033922">
    <property type="entry name" value="NAD_bind_Glu_DH"/>
</dbReference>
<dbReference type="InterPro" id="IPR006095">
    <property type="entry name" value="Glu/Leu/Phe/Val/Trp_DH"/>
</dbReference>
<evidence type="ECO:0000313" key="7">
    <source>
        <dbReference type="Proteomes" id="UP000003374"/>
    </source>
</evidence>
<dbReference type="InterPro" id="IPR001789">
    <property type="entry name" value="Sig_transdc_resp-reg_receiver"/>
</dbReference>
<evidence type="ECO:0000256" key="3">
    <source>
        <dbReference type="ARBA" id="ARBA00023002"/>
    </source>
</evidence>
<dbReference type="STRING" id="314278.NB231_06790"/>
<keyword evidence="4" id="KW-0597">Phosphoprotein</keyword>
<dbReference type="Gene3D" id="3.40.50.10860">
    <property type="entry name" value="Leucine Dehydrogenase, chain A, domain 1"/>
    <property type="match status" value="1"/>
</dbReference>